<gene>
    <name evidence="1" type="ORF">AX774_g7778</name>
</gene>
<evidence type="ECO:0000313" key="1">
    <source>
        <dbReference type="EMBL" id="OMH78827.1"/>
    </source>
</evidence>
<accession>A0A1R1PCX2</accession>
<dbReference type="EMBL" id="LSSK01001777">
    <property type="protein sequence ID" value="OMH78827.1"/>
    <property type="molecule type" value="Genomic_DNA"/>
</dbReference>
<feature type="non-terminal residue" evidence="1">
    <location>
        <position position="1"/>
    </location>
</feature>
<dbReference type="AlphaFoldDB" id="A0A1R1PCX2"/>
<dbReference type="Proteomes" id="UP000188320">
    <property type="component" value="Unassembled WGS sequence"/>
</dbReference>
<proteinExistence type="predicted"/>
<name>A0A1R1PCX2_ZANCU</name>
<evidence type="ECO:0000313" key="2">
    <source>
        <dbReference type="Proteomes" id="UP000188320"/>
    </source>
</evidence>
<keyword evidence="2" id="KW-1185">Reference proteome</keyword>
<comment type="caution">
    <text evidence="1">The sequence shown here is derived from an EMBL/GenBank/DDBJ whole genome shotgun (WGS) entry which is preliminary data.</text>
</comment>
<sequence length="333" mass="35072">PPVCRACHDFLLLHTAFKNGSSAGIPSADATTENARAVVLRTYSSVWSISGRIVAIIVASPAAFDRLLIISRPSTRAYDGAISSGRMLLNSGPAPYRRAFSLNSRSPDRRCCGVPFFTFNRIFLMSRSLISSVLSFSCSCPSINSFTPALTPPLAPAPPCTGVVNPIFPIGVAPKSSYTPCVTTGVSSHRDRVRFGVSSYILLSTLGVASISLPLITCGLYPVSLALSCSPSPTTPPSCAGVLNASIRSGDNILSRLRAWYSFSRSAITLFSFPAALNGSSASTSISSLASSINACTSTSTRLFPCFIFTDISSSSSSPPIDGTYPAYRFSLS</sequence>
<protein>
    <submittedName>
        <fullName evidence="1">Uncharacterized protein</fullName>
    </submittedName>
</protein>
<organism evidence="1 2">
    <name type="scientific">Zancudomyces culisetae</name>
    <name type="common">Gut fungus</name>
    <name type="synonym">Smittium culisetae</name>
    <dbReference type="NCBI Taxonomy" id="1213189"/>
    <lineage>
        <taxon>Eukaryota</taxon>
        <taxon>Fungi</taxon>
        <taxon>Fungi incertae sedis</taxon>
        <taxon>Zoopagomycota</taxon>
        <taxon>Kickxellomycotina</taxon>
        <taxon>Harpellomycetes</taxon>
        <taxon>Harpellales</taxon>
        <taxon>Legeriomycetaceae</taxon>
        <taxon>Zancudomyces</taxon>
    </lineage>
</organism>
<reference evidence="2" key="1">
    <citation type="submission" date="2017-01" db="EMBL/GenBank/DDBJ databases">
        <authorList>
            <person name="Wang Y."/>
            <person name="White M."/>
            <person name="Kvist S."/>
            <person name="Moncalvo J.-M."/>
        </authorList>
    </citation>
    <scope>NUCLEOTIDE SEQUENCE [LARGE SCALE GENOMIC DNA]</scope>
    <source>
        <strain evidence="2">COL-18-3</strain>
    </source>
</reference>